<accession>A0A6A6ZHY6</accession>
<sequence>VKKCGALGVMALQGLPESETRHCAEHPSHRNRGQAEISKAAPHDGAVIFGPQACMQPHEPDYGCDSSTCWRRCDGGAGGRWCWIAGGNGSGPWLRCNDASQCSPSAGGNCGVGC</sequence>
<keyword evidence="3" id="KW-1185">Reference proteome</keyword>
<organism evidence="2 3">
    <name type="scientific">Ophiobolus disseminans</name>
    <dbReference type="NCBI Taxonomy" id="1469910"/>
    <lineage>
        <taxon>Eukaryota</taxon>
        <taxon>Fungi</taxon>
        <taxon>Dikarya</taxon>
        <taxon>Ascomycota</taxon>
        <taxon>Pezizomycotina</taxon>
        <taxon>Dothideomycetes</taxon>
        <taxon>Pleosporomycetidae</taxon>
        <taxon>Pleosporales</taxon>
        <taxon>Pleosporineae</taxon>
        <taxon>Phaeosphaeriaceae</taxon>
        <taxon>Ophiobolus</taxon>
    </lineage>
</organism>
<feature type="non-terminal residue" evidence="2">
    <location>
        <position position="1"/>
    </location>
</feature>
<reference evidence="2" key="1">
    <citation type="journal article" date="2020" name="Stud. Mycol.">
        <title>101 Dothideomycetes genomes: a test case for predicting lifestyles and emergence of pathogens.</title>
        <authorList>
            <person name="Haridas S."/>
            <person name="Albert R."/>
            <person name="Binder M."/>
            <person name="Bloem J."/>
            <person name="Labutti K."/>
            <person name="Salamov A."/>
            <person name="Andreopoulos B."/>
            <person name="Baker S."/>
            <person name="Barry K."/>
            <person name="Bills G."/>
            <person name="Bluhm B."/>
            <person name="Cannon C."/>
            <person name="Castanera R."/>
            <person name="Culley D."/>
            <person name="Daum C."/>
            <person name="Ezra D."/>
            <person name="Gonzalez J."/>
            <person name="Henrissat B."/>
            <person name="Kuo A."/>
            <person name="Liang C."/>
            <person name="Lipzen A."/>
            <person name="Lutzoni F."/>
            <person name="Magnuson J."/>
            <person name="Mondo S."/>
            <person name="Nolan M."/>
            <person name="Ohm R."/>
            <person name="Pangilinan J."/>
            <person name="Park H.-J."/>
            <person name="Ramirez L."/>
            <person name="Alfaro M."/>
            <person name="Sun H."/>
            <person name="Tritt A."/>
            <person name="Yoshinaga Y."/>
            <person name="Zwiers L.-H."/>
            <person name="Turgeon B."/>
            <person name="Goodwin S."/>
            <person name="Spatafora J."/>
            <person name="Crous P."/>
            <person name="Grigoriev I."/>
        </authorList>
    </citation>
    <scope>NUCLEOTIDE SEQUENCE</scope>
    <source>
        <strain evidence="2">CBS 113818</strain>
    </source>
</reference>
<dbReference type="OrthoDB" id="3656567at2759"/>
<evidence type="ECO:0000256" key="1">
    <source>
        <dbReference type="SAM" id="MobiDB-lite"/>
    </source>
</evidence>
<gene>
    <name evidence="2" type="ORF">CC86DRAFT_238738</name>
</gene>
<proteinExistence type="predicted"/>
<name>A0A6A6ZHY6_9PLEO</name>
<evidence type="ECO:0000313" key="3">
    <source>
        <dbReference type="Proteomes" id="UP000799424"/>
    </source>
</evidence>
<evidence type="ECO:0000313" key="2">
    <source>
        <dbReference type="EMBL" id="KAF2820478.1"/>
    </source>
</evidence>
<dbReference type="AlphaFoldDB" id="A0A6A6ZHY6"/>
<protein>
    <submittedName>
        <fullName evidence="2">Uncharacterized protein</fullName>
    </submittedName>
</protein>
<feature type="non-terminal residue" evidence="2">
    <location>
        <position position="114"/>
    </location>
</feature>
<dbReference type="Proteomes" id="UP000799424">
    <property type="component" value="Unassembled WGS sequence"/>
</dbReference>
<feature type="region of interest" description="Disordered" evidence="1">
    <location>
        <begin position="20"/>
        <end position="41"/>
    </location>
</feature>
<dbReference type="EMBL" id="MU006240">
    <property type="protein sequence ID" value="KAF2820478.1"/>
    <property type="molecule type" value="Genomic_DNA"/>
</dbReference>